<keyword evidence="6" id="KW-0472">Membrane</keyword>
<dbReference type="eggNOG" id="KOG1052">
    <property type="taxonomic scope" value="Eukaryota"/>
</dbReference>
<dbReference type="STRING" id="3988.B9SGM5"/>
<reference evidence="13" key="1">
    <citation type="journal article" date="2010" name="Nat. Biotechnol.">
        <title>Draft genome sequence of the oilseed species Ricinus communis.</title>
        <authorList>
            <person name="Chan A.P."/>
            <person name="Crabtree J."/>
            <person name="Zhao Q."/>
            <person name="Lorenzi H."/>
            <person name="Orvis J."/>
            <person name="Puiu D."/>
            <person name="Melake-Berhan A."/>
            <person name="Jones K.M."/>
            <person name="Redman J."/>
            <person name="Chen G."/>
            <person name="Cahoon E.B."/>
            <person name="Gedil M."/>
            <person name="Stanke M."/>
            <person name="Haas B.J."/>
            <person name="Wortman J.R."/>
            <person name="Fraser-Liggett C.M."/>
            <person name="Ravel J."/>
            <person name="Rabinowicz P.D."/>
        </authorList>
    </citation>
    <scope>NUCLEOTIDE SEQUENCE [LARGE SCALE GENOMIC DNA]</scope>
    <source>
        <strain evidence="13">cv. Hale</strain>
    </source>
</reference>
<evidence type="ECO:0000256" key="7">
    <source>
        <dbReference type="ARBA" id="ARBA00023170"/>
    </source>
</evidence>
<keyword evidence="4" id="KW-1133">Transmembrane helix</keyword>
<evidence type="ECO:0000256" key="3">
    <source>
        <dbReference type="ARBA" id="ARBA00022692"/>
    </source>
</evidence>
<dbReference type="GO" id="GO:0015276">
    <property type="term" value="F:ligand-gated monoatomic ion channel activity"/>
    <property type="evidence" value="ECO:0000318"/>
    <property type="project" value="GO_Central"/>
</dbReference>
<keyword evidence="7 12" id="KW-0675">Receptor</keyword>
<evidence type="ECO:0000313" key="13">
    <source>
        <dbReference type="Proteomes" id="UP000008311"/>
    </source>
</evidence>
<evidence type="ECO:0000256" key="8">
    <source>
        <dbReference type="ARBA" id="ARBA00023180"/>
    </source>
</evidence>
<dbReference type="EMBL" id="EQ973954">
    <property type="protein sequence ID" value="EEF37271.1"/>
    <property type="molecule type" value="Genomic_DNA"/>
</dbReference>
<evidence type="ECO:0000259" key="11">
    <source>
        <dbReference type="Pfam" id="PF00060"/>
    </source>
</evidence>
<evidence type="ECO:0000256" key="10">
    <source>
        <dbReference type="ARBA" id="ARBA00023303"/>
    </source>
</evidence>
<evidence type="ECO:0000256" key="5">
    <source>
        <dbReference type="ARBA" id="ARBA00023065"/>
    </source>
</evidence>
<accession>B9SGM5</accession>
<dbReference type="Pfam" id="PF00060">
    <property type="entry name" value="Lig_chan"/>
    <property type="match status" value="1"/>
</dbReference>
<evidence type="ECO:0000313" key="12">
    <source>
        <dbReference type="EMBL" id="EEF37271.1"/>
    </source>
</evidence>
<keyword evidence="10" id="KW-0407">Ion channel</keyword>
<sequence length="363" mass="40332">MEEIPYQKGLQNSTDSSRIASEILAPAHIFRLINVVGKSYRELGYWTENLGFSENIGIRGKYNKSMRILGQVFWPGGPWSVPRGWAAPTSTEPLKIGVPMGNQYKEFIHVKHDNRKGMTVTGFSVDIFKSALSFLPYTLPHNFVPFKGTYDSSVEQIKLRIVDAVVADTAIVANRCQFAEFTQPYADPGLQRQYNNQFAQGTIWEQIGRMLSTAFITIFSLKGDKLHSNLSRTAMVAWLFVVIVITQSFIPNLTTLLTVQRLDPVMVDVGTLKESRAKVGCDGNSFVVKYLEHVLGFDAENIVRIYSGDQNAQVLASGEINAAFLEVPCVKIFLAKNCRRLASSGPTFKVGGFGFVGILQNNS</sequence>
<evidence type="ECO:0000256" key="2">
    <source>
        <dbReference type="ARBA" id="ARBA00022448"/>
    </source>
</evidence>
<keyword evidence="8" id="KW-0325">Glycoprotein</keyword>
<dbReference type="Gene3D" id="3.40.190.10">
    <property type="entry name" value="Periplasmic binding protein-like II"/>
    <property type="match status" value="1"/>
</dbReference>
<comment type="subcellular location">
    <subcellularLocation>
        <location evidence="1">Membrane</location>
        <topology evidence="1">Multi-pass membrane protein</topology>
    </subcellularLocation>
</comment>
<keyword evidence="9" id="KW-1071">Ligand-gated ion channel</keyword>
<dbReference type="AlphaFoldDB" id="B9SGM5"/>
<feature type="domain" description="Ionotropic glutamate receptor C-terminal" evidence="11">
    <location>
        <begin position="206"/>
        <end position="287"/>
    </location>
</feature>
<keyword evidence="13" id="KW-1185">Reference proteome</keyword>
<gene>
    <name evidence="12" type="ORF">RCOM_0554230</name>
</gene>
<dbReference type="InterPro" id="IPR015683">
    <property type="entry name" value="Ionotropic_Glu_rcpt"/>
</dbReference>
<dbReference type="FunFam" id="1.10.287.70:FF:000172">
    <property type="entry name" value="Glutamate receptor"/>
    <property type="match status" value="1"/>
</dbReference>
<dbReference type="InterPro" id="IPR001320">
    <property type="entry name" value="Iontro_rcpt_C"/>
</dbReference>
<evidence type="ECO:0000256" key="6">
    <source>
        <dbReference type="ARBA" id="ARBA00023136"/>
    </source>
</evidence>
<organism evidence="12 13">
    <name type="scientific">Ricinus communis</name>
    <name type="common">Castor bean</name>
    <dbReference type="NCBI Taxonomy" id="3988"/>
    <lineage>
        <taxon>Eukaryota</taxon>
        <taxon>Viridiplantae</taxon>
        <taxon>Streptophyta</taxon>
        <taxon>Embryophyta</taxon>
        <taxon>Tracheophyta</taxon>
        <taxon>Spermatophyta</taxon>
        <taxon>Magnoliopsida</taxon>
        <taxon>eudicotyledons</taxon>
        <taxon>Gunneridae</taxon>
        <taxon>Pentapetalae</taxon>
        <taxon>rosids</taxon>
        <taxon>fabids</taxon>
        <taxon>Malpighiales</taxon>
        <taxon>Euphorbiaceae</taxon>
        <taxon>Acalyphoideae</taxon>
        <taxon>Acalypheae</taxon>
        <taxon>Ricinus</taxon>
    </lineage>
</organism>
<name>B9SGM5_RICCO</name>
<evidence type="ECO:0000256" key="1">
    <source>
        <dbReference type="ARBA" id="ARBA00004141"/>
    </source>
</evidence>
<proteinExistence type="predicted"/>
<dbReference type="Proteomes" id="UP000008311">
    <property type="component" value="Unassembled WGS sequence"/>
</dbReference>
<keyword evidence="3" id="KW-0812">Transmembrane</keyword>
<dbReference type="SUPFAM" id="SSF53850">
    <property type="entry name" value="Periplasmic binding protein-like II"/>
    <property type="match status" value="1"/>
</dbReference>
<dbReference type="GO" id="GO:0005886">
    <property type="term" value="C:plasma membrane"/>
    <property type="evidence" value="ECO:0000318"/>
    <property type="project" value="GO_Central"/>
</dbReference>
<evidence type="ECO:0000256" key="9">
    <source>
        <dbReference type="ARBA" id="ARBA00023286"/>
    </source>
</evidence>
<protein>
    <submittedName>
        <fullName evidence="12">Glutamate receptor 2 plant, putative</fullName>
    </submittedName>
</protein>
<dbReference type="PANTHER" id="PTHR18966">
    <property type="entry name" value="IONOTROPIC GLUTAMATE RECEPTOR"/>
    <property type="match status" value="1"/>
</dbReference>
<keyword evidence="2" id="KW-0813">Transport</keyword>
<dbReference type="InParanoid" id="B9SGM5"/>
<dbReference type="GO" id="GO:0038023">
    <property type="term" value="F:signaling receptor activity"/>
    <property type="evidence" value="ECO:0000318"/>
    <property type="project" value="GO_Central"/>
</dbReference>
<evidence type="ECO:0000256" key="4">
    <source>
        <dbReference type="ARBA" id="ARBA00022989"/>
    </source>
</evidence>
<keyword evidence="5" id="KW-0406">Ion transport</keyword>